<feature type="domain" description="Photosynthesis system II assembly factor Ycf48/Hcf136-like" evidence="3">
    <location>
        <begin position="71"/>
        <end position="131"/>
    </location>
</feature>
<gene>
    <name evidence="4" type="ORF">GTOL_13015</name>
</gene>
<keyword evidence="5" id="KW-1185">Reference proteome</keyword>
<dbReference type="Gene3D" id="2.130.10.10">
    <property type="entry name" value="YVTN repeat-like/Quinoprotein amine dehydrogenase"/>
    <property type="match status" value="1"/>
</dbReference>
<dbReference type="GO" id="GO:0015979">
    <property type="term" value="P:photosynthesis"/>
    <property type="evidence" value="ECO:0007669"/>
    <property type="project" value="UniProtKB-KW"/>
</dbReference>
<comment type="caution">
    <text evidence="4">The sequence shown here is derived from an EMBL/GenBank/DDBJ whole genome shotgun (WGS) entry which is preliminary data.</text>
</comment>
<dbReference type="SUPFAM" id="SSF110296">
    <property type="entry name" value="Oligoxyloglucan reducing end-specific cellobiohydrolase"/>
    <property type="match status" value="1"/>
</dbReference>
<dbReference type="InterPro" id="IPR028203">
    <property type="entry name" value="PSII_CF48-like_dom"/>
</dbReference>
<dbReference type="Proteomes" id="UP000742786">
    <property type="component" value="Unassembled WGS sequence"/>
</dbReference>
<dbReference type="EMBL" id="CAJQUM010000001">
    <property type="protein sequence ID" value="CAG4885132.1"/>
    <property type="molecule type" value="Genomic_DNA"/>
</dbReference>
<dbReference type="AlphaFoldDB" id="A0A916NAA4"/>
<keyword evidence="2" id="KW-0604">Photosystem II</keyword>
<organism evidence="4 5">
    <name type="scientific">Georgfuchsia toluolica</name>
    <dbReference type="NCBI Taxonomy" id="424218"/>
    <lineage>
        <taxon>Bacteria</taxon>
        <taxon>Pseudomonadati</taxon>
        <taxon>Pseudomonadota</taxon>
        <taxon>Betaproteobacteria</taxon>
        <taxon>Nitrosomonadales</taxon>
        <taxon>Sterolibacteriaceae</taxon>
        <taxon>Georgfuchsia</taxon>
    </lineage>
</organism>
<dbReference type="PANTHER" id="PTHR47199">
    <property type="entry name" value="PHOTOSYSTEM II STABILITY/ASSEMBLY FACTOR HCF136, CHLOROPLASTIC"/>
    <property type="match status" value="1"/>
</dbReference>
<protein>
    <recommendedName>
        <fullName evidence="3">Photosynthesis system II assembly factor Ycf48/Hcf136-like domain-containing protein</fullName>
    </recommendedName>
</protein>
<dbReference type="Pfam" id="PF14870">
    <property type="entry name" value="PSII_BNR"/>
    <property type="match status" value="2"/>
</dbReference>
<dbReference type="GO" id="GO:0009523">
    <property type="term" value="C:photosystem II"/>
    <property type="evidence" value="ECO:0007669"/>
    <property type="project" value="UniProtKB-KW"/>
</dbReference>
<evidence type="ECO:0000256" key="1">
    <source>
        <dbReference type="ARBA" id="ARBA00022531"/>
    </source>
</evidence>
<evidence type="ECO:0000259" key="3">
    <source>
        <dbReference type="Pfam" id="PF14870"/>
    </source>
</evidence>
<dbReference type="InterPro" id="IPR015943">
    <property type="entry name" value="WD40/YVTN_repeat-like_dom_sf"/>
</dbReference>
<reference evidence="4" key="1">
    <citation type="submission" date="2021-04" db="EMBL/GenBank/DDBJ databases">
        <authorList>
            <person name="Hornung B."/>
        </authorList>
    </citation>
    <scope>NUCLEOTIDE SEQUENCE</scope>
    <source>
        <strain evidence="4">G5G6</strain>
    </source>
</reference>
<sequence length="373" mass="39790">MLGIMHIHLSSRSNLARKICHCAFVGALIGSAPTLAETKFQDPLDSPAVMRTAVNTRPLMAITYAGAQLIAVGSRGMIARSEDQGKSWSQSAVPVQSDLLAVHFPTALDGWAVGHDGVILHSSDGGKNWVKQLDGRIAAETFKKYYAAQAAIPQITEVIGQLKRNYKAGPALPWLGVWFEDAKKGFVVGSYGMIAATVDGGKTWEPWLHRIDNDHLQPLNLNCIREIGENLYIGSERGMVFKLDRGQQRFDKTATGYVGSFFGIVGNADTLLALGLRGVVYRSGNGGASWEGLKMATEATVTAGAVSRAAAGGVVLVNSAGQILLSNAQMRSFSVVHPDKPMRYTGVVLTNQGAAVVTGLDGVRTETLIGKVQ</sequence>
<evidence type="ECO:0000256" key="2">
    <source>
        <dbReference type="ARBA" id="ARBA00023276"/>
    </source>
</evidence>
<keyword evidence="1" id="KW-0602">Photosynthesis</keyword>
<evidence type="ECO:0000313" key="5">
    <source>
        <dbReference type="Proteomes" id="UP000742786"/>
    </source>
</evidence>
<dbReference type="PANTHER" id="PTHR47199:SF2">
    <property type="entry name" value="PHOTOSYSTEM II STABILITY_ASSEMBLY FACTOR HCF136, CHLOROPLASTIC"/>
    <property type="match status" value="1"/>
</dbReference>
<accession>A0A916NAA4</accession>
<feature type="domain" description="Photosynthesis system II assembly factor Ycf48/Hcf136-like" evidence="3">
    <location>
        <begin position="175"/>
        <end position="324"/>
    </location>
</feature>
<evidence type="ECO:0000313" key="4">
    <source>
        <dbReference type="EMBL" id="CAG4885132.1"/>
    </source>
</evidence>
<proteinExistence type="predicted"/>
<name>A0A916NAA4_9PROT</name>